<name>A0A1S9ZI30_9GAMM</name>
<dbReference type="Pfam" id="PF10117">
    <property type="entry name" value="McrBC"/>
    <property type="match status" value="1"/>
</dbReference>
<dbReference type="EMBL" id="MUXT01000008">
    <property type="protein sequence ID" value="OOR83169.1"/>
    <property type="molecule type" value="Genomic_DNA"/>
</dbReference>
<evidence type="ECO:0000313" key="2">
    <source>
        <dbReference type="Proteomes" id="UP000190322"/>
    </source>
</evidence>
<comment type="caution">
    <text evidence="1">The sequence shown here is derived from an EMBL/GenBank/DDBJ whole genome shotgun (WGS) entry which is preliminary data.</text>
</comment>
<evidence type="ECO:0000313" key="1">
    <source>
        <dbReference type="EMBL" id="OOR83169.1"/>
    </source>
</evidence>
<sequence>MIHVIQVREYARLTTDTSATPSLDLGVISTDTFNWLVSLSDQSDSGRFITFEKPNCLKLHSYVGYLQSPSGEGIEVLPKTSHSTHQDTKNSRAVLCKMLYSALHLPYKEAHSATLNRMNLPIHEWIYNQFLTHLNQLVASGLRFDYLRIEEESRYIRGQLDITAQQRQPTGRAHIFHINHDIYHPNRIENRLIKTALDYIQAHCRTHENWRLANKLSHILAPITPLARPLSLIPKWLDSKILHSYQAIKPWCVLILEKMNPHFQQGLHQGISLLFPMERLFEEHVAVCLKRQFKSPWSLKTQASSEYMIEAIAEHPHNNKNRFQLKPDLLVSHLSQPRYVMDTKWKLLDSLDSQNNFNISQSDIYQMFAYGHKYLNGSGDLMLIYPKHTHFEQSLPYFKLDQDLRLWVVPFCMEQDKLVIAQNDNCTDHLFSNNP</sequence>
<organism evidence="1 2">
    <name type="scientific">Moraxella canis</name>
    <dbReference type="NCBI Taxonomy" id="90239"/>
    <lineage>
        <taxon>Bacteria</taxon>
        <taxon>Pseudomonadati</taxon>
        <taxon>Pseudomonadota</taxon>
        <taxon>Gammaproteobacteria</taxon>
        <taxon>Moraxellales</taxon>
        <taxon>Moraxellaceae</taxon>
        <taxon>Moraxella</taxon>
    </lineage>
</organism>
<dbReference type="InterPro" id="IPR019292">
    <property type="entry name" value="McrC"/>
</dbReference>
<gene>
    <name evidence="1" type="ORF">B0180_06220</name>
</gene>
<protein>
    <recommendedName>
        <fullName evidence="3">Restriction endonuclease</fullName>
    </recommendedName>
</protein>
<accession>A0A1S9ZI30</accession>
<reference evidence="1 2" key="1">
    <citation type="submission" date="2017-02" db="EMBL/GenBank/DDBJ databases">
        <title>Draft genome sequence of Moraxella canis CCUG 8415A type strain.</title>
        <authorList>
            <person name="Engstrom-Jakobsson H."/>
            <person name="Salva-Serra F."/>
            <person name="Thorell K."/>
            <person name="Gonzales-Siles L."/>
            <person name="Karlsson R."/>
            <person name="Boulund F."/>
            <person name="Engstrand L."/>
            <person name="Moore E."/>
        </authorList>
    </citation>
    <scope>NUCLEOTIDE SEQUENCE [LARGE SCALE GENOMIC DNA]</scope>
    <source>
        <strain evidence="1 2">CCUG 8415A</strain>
    </source>
</reference>
<proteinExistence type="predicted"/>
<dbReference type="RefSeq" id="WP_078256148.1">
    <property type="nucleotide sequence ID" value="NZ_MUXT01000008.1"/>
</dbReference>
<dbReference type="Proteomes" id="UP000190322">
    <property type="component" value="Unassembled WGS sequence"/>
</dbReference>
<evidence type="ECO:0008006" key="3">
    <source>
        <dbReference type="Google" id="ProtNLM"/>
    </source>
</evidence>
<dbReference type="AlphaFoldDB" id="A0A1S9ZI30"/>
<dbReference type="PANTHER" id="PTHR38733:SF1">
    <property type="entry name" value="TYPE IV METHYL-DIRECTED RESTRICTION ENZYME ECOKMCRBC"/>
    <property type="match status" value="1"/>
</dbReference>
<dbReference type="PANTHER" id="PTHR38733">
    <property type="entry name" value="PROTEIN MCRC"/>
    <property type="match status" value="1"/>
</dbReference>